<dbReference type="InterPro" id="IPR058240">
    <property type="entry name" value="rSAM_sf"/>
</dbReference>
<dbReference type="GO" id="GO:0046872">
    <property type="term" value="F:metal ion binding"/>
    <property type="evidence" value="ECO:0007669"/>
    <property type="project" value="UniProtKB-KW"/>
</dbReference>
<evidence type="ECO:0000256" key="3">
    <source>
        <dbReference type="ARBA" id="ARBA00022723"/>
    </source>
</evidence>
<dbReference type="PANTHER" id="PTHR11228">
    <property type="entry name" value="RADICAL SAM DOMAIN PROTEIN"/>
    <property type="match status" value="1"/>
</dbReference>
<keyword evidence="4" id="KW-0408">Iron</keyword>
<comment type="cofactor">
    <cofactor evidence="1">
        <name>[4Fe-4S] cluster</name>
        <dbReference type="ChEBI" id="CHEBI:49883"/>
    </cofactor>
</comment>
<dbReference type="Gene3D" id="3.20.20.70">
    <property type="entry name" value="Aldolase class I"/>
    <property type="match status" value="1"/>
</dbReference>
<dbReference type="RefSeq" id="WP_015468185.1">
    <property type="nucleotide sequence ID" value="NC_020812.1"/>
</dbReference>
<dbReference type="PATRIC" id="fig|349215.9.peg.1800"/>
<dbReference type="Pfam" id="PF04055">
    <property type="entry name" value="Radical_SAM"/>
    <property type="match status" value="1"/>
</dbReference>
<dbReference type="InterPro" id="IPR050377">
    <property type="entry name" value="Radical_SAM_PqqE_MftC-like"/>
</dbReference>
<dbReference type="InterPro" id="IPR013785">
    <property type="entry name" value="Aldolase_TIM"/>
</dbReference>
<evidence type="ECO:0000256" key="1">
    <source>
        <dbReference type="ARBA" id="ARBA00001966"/>
    </source>
</evidence>
<dbReference type="InterPro" id="IPR007197">
    <property type="entry name" value="rSAM"/>
</dbReference>
<evidence type="ECO:0000313" key="8">
    <source>
        <dbReference type="Proteomes" id="UP000011932"/>
    </source>
</evidence>
<dbReference type="HOGENOM" id="CLU_965798_0_0_5"/>
<proteinExistence type="predicted"/>
<dbReference type="PANTHER" id="PTHR11228:SF7">
    <property type="entry name" value="PQQA PEPTIDE CYCLASE"/>
    <property type="match status" value="1"/>
</dbReference>
<organism evidence="7 8">
    <name type="scientific">Micavibrio aeruginosavorus EPB</name>
    <dbReference type="NCBI Taxonomy" id="349215"/>
    <lineage>
        <taxon>Bacteria</taxon>
        <taxon>Pseudomonadati</taxon>
        <taxon>Bdellovibrionota</taxon>
        <taxon>Bdellovibrionia</taxon>
        <taxon>Bdellovibrionales</taxon>
        <taxon>Pseudobdellovibrionaceae</taxon>
        <taxon>Micavibrio</taxon>
    </lineage>
</organism>
<dbReference type="GO" id="GO:0051536">
    <property type="term" value="F:iron-sulfur cluster binding"/>
    <property type="evidence" value="ECO:0007669"/>
    <property type="project" value="UniProtKB-KW"/>
</dbReference>
<dbReference type="KEGG" id="man:A11S_1856"/>
<evidence type="ECO:0000313" key="7">
    <source>
        <dbReference type="EMBL" id="AGH98658.1"/>
    </source>
</evidence>
<dbReference type="SUPFAM" id="SSF102114">
    <property type="entry name" value="Radical SAM enzymes"/>
    <property type="match status" value="1"/>
</dbReference>
<evidence type="ECO:0000256" key="2">
    <source>
        <dbReference type="ARBA" id="ARBA00022691"/>
    </source>
</evidence>
<evidence type="ECO:0000256" key="5">
    <source>
        <dbReference type="ARBA" id="ARBA00023014"/>
    </source>
</evidence>
<dbReference type="AlphaFoldDB" id="M4VHH1"/>
<accession>M4VHH1</accession>
<keyword evidence="5" id="KW-0411">Iron-sulfur</keyword>
<name>M4VHH1_9BACT</name>
<reference evidence="7 8" key="1">
    <citation type="journal article" date="2013" name="ISME J.">
        <title>By their genes ye shall know them: genomic signatures of predatory bacteria.</title>
        <authorList>
            <person name="Pasternak Z."/>
            <person name="Pietrokovski S."/>
            <person name="Rotem O."/>
            <person name="Gophna U."/>
            <person name="Lurie-Weinberger M.N."/>
            <person name="Jurkevitch E."/>
        </authorList>
    </citation>
    <scope>NUCLEOTIDE SEQUENCE [LARGE SCALE GENOMIC DNA]</scope>
    <source>
        <strain evidence="7">EPB</strain>
    </source>
</reference>
<dbReference type="CDD" id="cd01335">
    <property type="entry name" value="Radical_SAM"/>
    <property type="match status" value="1"/>
</dbReference>
<dbReference type="SFLD" id="SFLDS00029">
    <property type="entry name" value="Radical_SAM"/>
    <property type="match status" value="1"/>
</dbReference>
<dbReference type="Proteomes" id="UP000011932">
    <property type="component" value="Chromosome"/>
</dbReference>
<keyword evidence="3" id="KW-0479">Metal-binding</keyword>
<evidence type="ECO:0000259" key="6">
    <source>
        <dbReference type="PROSITE" id="PS51918"/>
    </source>
</evidence>
<protein>
    <submittedName>
        <fullName evidence="7">Radical SAM domain protein</fullName>
    </submittedName>
</protein>
<sequence>MLTPTRVIFNYAARCNMPCAFCYIPFNGVRTALADRLAAIDRVAAMGTELITFGGGDPLLDRDLDTVFAHTASHGIKIQMDTNGLLLNADTLPLLQRYVSFMSLPLEGDSDTHTIMRGNKKHFAHILDVIPHVLDAGIRLKINTVACAKNLHALPVLAETLSPFTTRAINPLARWSIYEFIPAERGDMNRIDFELAPGRFNTAMDTLRREYPSLPIEPGARSTRKSAYFFMNDNGTVYATNPSKDCDSTVFLGHIMDNDIQEKWSALIEGTDHGVRFNDRADLRLKLI</sequence>
<dbReference type="STRING" id="349215.A11S_1856"/>
<dbReference type="EMBL" id="CP003538">
    <property type="protein sequence ID" value="AGH98658.1"/>
    <property type="molecule type" value="Genomic_DNA"/>
</dbReference>
<dbReference type="PROSITE" id="PS51918">
    <property type="entry name" value="RADICAL_SAM"/>
    <property type="match status" value="1"/>
</dbReference>
<keyword evidence="2" id="KW-0949">S-adenosyl-L-methionine</keyword>
<dbReference type="GO" id="GO:0003824">
    <property type="term" value="F:catalytic activity"/>
    <property type="evidence" value="ECO:0007669"/>
    <property type="project" value="InterPro"/>
</dbReference>
<feature type="domain" description="Radical SAM core" evidence="6">
    <location>
        <begin position="1"/>
        <end position="213"/>
    </location>
</feature>
<evidence type="ECO:0000256" key="4">
    <source>
        <dbReference type="ARBA" id="ARBA00023004"/>
    </source>
</evidence>
<gene>
    <name evidence="7" type="ORF">A11S_1856</name>
</gene>
<dbReference type="SFLD" id="SFLDG01067">
    <property type="entry name" value="SPASM/twitch_domain_containing"/>
    <property type="match status" value="1"/>
</dbReference>